<dbReference type="Proteomes" id="UP001589814">
    <property type="component" value="Unassembled WGS sequence"/>
</dbReference>
<sequence length="74" mass="8456">MVYRQAYSIFEDARYTTMSLTVRKIEKTRPGEKPIALSDGLGLELRISPNGSKGWRFRYVRPNCSGQVIQATVF</sequence>
<organism evidence="2 3">
    <name type="scientific">Kushneria aurantia</name>
    <dbReference type="NCBI Taxonomy" id="504092"/>
    <lineage>
        <taxon>Bacteria</taxon>
        <taxon>Pseudomonadati</taxon>
        <taxon>Pseudomonadota</taxon>
        <taxon>Gammaproteobacteria</taxon>
        <taxon>Oceanospirillales</taxon>
        <taxon>Halomonadaceae</taxon>
        <taxon>Kushneria</taxon>
    </lineage>
</organism>
<accession>A0ABV6G6K7</accession>
<evidence type="ECO:0000259" key="1">
    <source>
        <dbReference type="Pfam" id="PF13356"/>
    </source>
</evidence>
<dbReference type="Pfam" id="PF13356">
    <property type="entry name" value="Arm-DNA-bind_3"/>
    <property type="match status" value="1"/>
</dbReference>
<keyword evidence="2" id="KW-0238">DNA-binding</keyword>
<dbReference type="EMBL" id="JBHLVX010000057">
    <property type="protein sequence ID" value="MFC0269299.1"/>
    <property type="molecule type" value="Genomic_DNA"/>
</dbReference>
<evidence type="ECO:0000313" key="2">
    <source>
        <dbReference type="EMBL" id="MFC0269299.1"/>
    </source>
</evidence>
<dbReference type="RefSeq" id="WP_380059738.1">
    <property type="nucleotide sequence ID" value="NZ_JBHLVX010000057.1"/>
</dbReference>
<name>A0ABV6G6K7_9GAMM</name>
<protein>
    <submittedName>
        <fullName evidence="2">Arm DNA-binding domain-containing protein</fullName>
    </submittedName>
</protein>
<evidence type="ECO:0000313" key="3">
    <source>
        <dbReference type="Proteomes" id="UP001589814"/>
    </source>
</evidence>
<dbReference type="InterPro" id="IPR038488">
    <property type="entry name" value="Integrase_DNA-bd_sf"/>
</dbReference>
<dbReference type="InterPro" id="IPR025166">
    <property type="entry name" value="Integrase_DNA_bind_dom"/>
</dbReference>
<dbReference type="GO" id="GO:0003677">
    <property type="term" value="F:DNA binding"/>
    <property type="evidence" value="ECO:0007669"/>
    <property type="project" value="UniProtKB-KW"/>
</dbReference>
<gene>
    <name evidence="2" type="ORF">ACFFHW_15115</name>
</gene>
<keyword evidence="3" id="KW-1185">Reference proteome</keyword>
<reference evidence="2 3" key="1">
    <citation type="submission" date="2024-09" db="EMBL/GenBank/DDBJ databases">
        <authorList>
            <person name="Sun Q."/>
            <person name="Mori K."/>
        </authorList>
    </citation>
    <scope>NUCLEOTIDE SEQUENCE [LARGE SCALE GENOMIC DNA]</scope>
    <source>
        <strain evidence="2 3">CCM 7415</strain>
    </source>
</reference>
<feature type="domain" description="Integrase DNA-binding" evidence="1">
    <location>
        <begin position="20"/>
        <end position="63"/>
    </location>
</feature>
<dbReference type="Gene3D" id="3.30.160.390">
    <property type="entry name" value="Integrase, DNA-binding domain"/>
    <property type="match status" value="1"/>
</dbReference>
<proteinExistence type="predicted"/>
<comment type="caution">
    <text evidence="2">The sequence shown here is derived from an EMBL/GenBank/DDBJ whole genome shotgun (WGS) entry which is preliminary data.</text>
</comment>